<dbReference type="Pfam" id="PF13193">
    <property type="entry name" value="AMP-binding_C"/>
    <property type="match status" value="1"/>
</dbReference>
<evidence type="ECO:0000313" key="4">
    <source>
        <dbReference type="EMBL" id="GAA2358659.1"/>
    </source>
</evidence>
<dbReference type="InterPro" id="IPR025110">
    <property type="entry name" value="AMP-bd_C"/>
</dbReference>
<proteinExistence type="predicted"/>
<dbReference type="InterPro" id="IPR042099">
    <property type="entry name" value="ANL_N_sf"/>
</dbReference>
<evidence type="ECO:0000313" key="5">
    <source>
        <dbReference type="Proteomes" id="UP001500253"/>
    </source>
</evidence>
<feature type="domain" description="AMP-binding enzyme C-terminal" evidence="3">
    <location>
        <begin position="450"/>
        <end position="521"/>
    </location>
</feature>
<dbReference type="InterPro" id="IPR020845">
    <property type="entry name" value="AMP-binding_CS"/>
</dbReference>
<dbReference type="InterPro" id="IPR000873">
    <property type="entry name" value="AMP-dep_synth/lig_dom"/>
</dbReference>
<evidence type="ECO:0000259" key="2">
    <source>
        <dbReference type="Pfam" id="PF00501"/>
    </source>
</evidence>
<dbReference type="InterPro" id="IPR045851">
    <property type="entry name" value="AMP-bd_C_sf"/>
</dbReference>
<dbReference type="PROSITE" id="PS00455">
    <property type="entry name" value="AMP_BINDING"/>
    <property type="match status" value="1"/>
</dbReference>
<sequence length="565" mass="60869">MASGGGPDARHGLHRHFLNSARTHPDRPALRVGDRGWTYAEVHRTALSWASALVEAAGGRPTAVGVLAERGEVAYVGVLAAMYAGAAAMPLNVEFPAARTDAMLRVARPAVVLADDRGAGILAELADHPPVVRAETLKTLGANTREPAEGGESTPGESTAGGNRPAENPGGAVPFEPWRVEPDDRAYIMFTSGSTGRPKGVPISHRNAEHFLRCVRELYDFGPRDVFSQTVDITFDPLIFDLFAAWSAGACVARVPGFGYADLPALVNELGITVWFSAPSAISVVRRTRRLTDGAMPGLRWSFFAGEALMEHDAADWQRAAPGSTVVNLYGPTEVTMNCTVHAWRATDVLPPEAHGAVPMGRLHPGMRAMLLDADGARHPERGELCVAGPQVFAGYLDPADDAGRFLDLDGERWYRTGDLVTTAPDGTLLYSGRLDHQVQIRGVRVEIPEVEWALRRCPGVDEAVVVAVPAGNTHALHAFYTGTATERGPVVEALGTLLPRAAIPRVLKRVARFPLNAHGKTDRKALAEQATREAGQRDTRQRETGQQEAGQRETGREAERHARR</sequence>
<feature type="domain" description="AMP-dependent synthetase/ligase" evidence="2">
    <location>
        <begin position="19"/>
        <end position="397"/>
    </location>
</feature>
<dbReference type="RefSeq" id="WP_346177100.1">
    <property type="nucleotide sequence ID" value="NZ_BAAASD010000028.1"/>
</dbReference>
<protein>
    <submittedName>
        <fullName evidence="4">D-alanine--poly(Phosphoribitol) ligase</fullName>
    </submittedName>
</protein>
<evidence type="ECO:0000259" key="3">
    <source>
        <dbReference type="Pfam" id="PF13193"/>
    </source>
</evidence>
<dbReference type="GO" id="GO:0016874">
    <property type="term" value="F:ligase activity"/>
    <property type="evidence" value="ECO:0007669"/>
    <property type="project" value="UniProtKB-KW"/>
</dbReference>
<accession>A0ABN3GQV4</accession>
<name>A0ABN3GQV4_9ACTN</name>
<dbReference type="Proteomes" id="UP001500253">
    <property type="component" value="Unassembled WGS sequence"/>
</dbReference>
<dbReference type="EMBL" id="BAAASD010000028">
    <property type="protein sequence ID" value="GAA2358659.1"/>
    <property type="molecule type" value="Genomic_DNA"/>
</dbReference>
<feature type="region of interest" description="Disordered" evidence="1">
    <location>
        <begin position="140"/>
        <end position="176"/>
    </location>
</feature>
<comment type="caution">
    <text evidence="4">The sequence shown here is derived from an EMBL/GenBank/DDBJ whole genome shotgun (WGS) entry which is preliminary data.</text>
</comment>
<dbReference type="Pfam" id="PF00501">
    <property type="entry name" value="AMP-binding"/>
    <property type="match status" value="1"/>
</dbReference>
<dbReference type="Gene3D" id="3.40.50.12780">
    <property type="entry name" value="N-terminal domain of ligase-like"/>
    <property type="match status" value="1"/>
</dbReference>
<reference evidence="4 5" key="1">
    <citation type="journal article" date="2019" name="Int. J. Syst. Evol. Microbiol.">
        <title>The Global Catalogue of Microorganisms (GCM) 10K type strain sequencing project: providing services to taxonomists for standard genome sequencing and annotation.</title>
        <authorList>
            <consortium name="The Broad Institute Genomics Platform"/>
            <consortium name="The Broad Institute Genome Sequencing Center for Infectious Disease"/>
            <person name="Wu L."/>
            <person name="Ma J."/>
        </authorList>
    </citation>
    <scope>NUCLEOTIDE SEQUENCE [LARGE SCALE GENOMIC DNA]</scope>
    <source>
        <strain evidence="4 5">JCM 4316</strain>
    </source>
</reference>
<gene>
    <name evidence="4" type="ORF">GCM10010246_55560</name>
</gene>
<keyword evidence="4" id="KW-0436">Ligase</keyword>
<dbReference type="PANTHER" id="PTHR45527:SF1">
    <property type="entry name" value="FATTY ACID SYNTHASE"/>
    <property type="match status" value="1"/>
</dbReference>
<organism evidence="4 5">
    <name type="scientific">Streptomyces cuspidosporus</name>
    <dbReference type="NCBI Taxonomy" id="66882"/>
    <lineage>
        <taxon>Bacteria</taxon>
        <taxon>Bacillati</taxon>
        <taxon>Actinomycetota</taxon>
        <taxon>Actinomycetes</taxon>
        <taxon>Kitasatosporales</taxon>
        <taxon>Streptomycetaceae</taxon>
        <taxon>Streptomyces</taxon>
    </lineage>
</organism>
<dbReference type="SUPFAM" id="SSF56801">
    <property type="entry name" value="Acetyl-CoA synthetase-like"/>
    <property type="match status" value="1"/>
</dbReference>
<dbReference type="Gene3D" id="3.30.300.30">
    <property type="match status" value="1"/>
</dbReference>
<dbReference type="PANTHER" id="PTHR45527">
    <property type="entry name" value="NONRIBOSOMAL PEPTIDE SYNTHETASE"/>
    <property type="match status" value="1"/>
</dbReference>
<evidence type="ECO:0000256" key="1">
    <source>
        <dbReference type="SAM" id="MobiDB-lite"/>
    </source>
</evidence>
<feature type="region of interest" description="Disordered" evidence="1">
    <location>
        <begin position="520"/>
        <end position="565"/>
    </location>
</feature>
<keyword evidence="5" id="KW-1185">Reference proteome</keyword>